<dbReference type="Pfam" id="PF03061">
    <property type="entry name" value="4HBT"/>
    <property type="match status" value="1"/>
</dbReference>
<dbReference type="OrthoDB" id="506431at2759"/>
<accession>E5A8E7</accession>
<evidence type="ECO:0000313" key="2">
    <source>
        <dbReference type="EMBL" id="CBX99892.1"/>
    </source>
</evidence>
<dbReference type="AlphaFoldDB" id="E5A8E7"/>
<proteinExistence type="predicted"/>
<evidence type="ECO:0000259" key="1">
    <source>
        <dbReference type="Pfam" id="PF03061"/>
    </source>
</evidence>
<keyword evidence="3" id="KW-1185">Reference proteome</keyword>
<dbReference type="STRING" id="985895.E5A8E7"/>
<dbReference type="VEuPathDB" id="FungiDB:LEMA_P074810.1"/>
<dbReference type="InterPro" id="IPR029069">
    <property type="entry name" value="HotDog_dom_sf"/>
</dbReference>
<dbReference type="PANTHER" id="PTHR47260">
    <property type="entry name" value="UPF0644 PROTEIN PB2B4.06"/>
    <property type="match status" value="1"/>
</dbReference>
<dbReference type="SUPFAM" id="SSF54637">
    <property type="entry name" value="Thioesterase/thiol ester dehydrase-isomerase"/>
    <property type="match status" value="1"/>
</dbReference>
<feature type="domain" description="Thioesterase" evidence="1">
    <location>
        <begin position="129"/>
        <end position="218"/>
    </location>
</feature>
<dbReference type="eggNOG" id="ENOG502SCNK">
    <property type="taxonomic scope" value="Eukaryota"/>
</dbReference>
<dbReference type="InParanoid" id="E5A8E7"/>
<sequence length="234" mass="26098">MEFEANVVTIQLLKFVDVERQPAAREGTHLGLAVTRWEHHNGQVLLSIGTSEAGRISKRYRPEWTIAETPSRVLKPTGEDSFFAETLSTDRTMRTCLTLRPAQAVDDHWPYQKIVTLVEIGEGLNGYPNIIHGGMAATLLDEVSGVLLQINTAAQLERMKRQNPSGSHVQPSYFTAYLNTSYRLPVPTPGVILCTAKLERTEGRKVWLRATIEDGAGTVFTVGECMFLEMKNKL</sequence>
<organism evidence="3">
    <name type="scientific">Leptosphaeria maculans (strain JN3 / isolate v23.1.3 / race Av1-4-5-6-7-8)</name>
    <name type="common">Blackleg fungus</name>
    <name type="synonym">Phoma lingam</name>
    <dbReference type="NCBI Taxonomy" id="985895"/>
    <lineage>
        <taxon>Eukaryota</taxon>
        <taxon>Fungi</taxon>
        <taxon>Dikarya</taxon>
        <taxon>Ascomycota</taxon>
        <taxon>Pezizomycotina</taxon>
        <taxon>Dothideomycetes</taxon>
        <taxon>Pleosporomycetidae</taxon>
        <taxon>Pleosporales</taxon>
        <taxon>Pleosporineae</taxon>
        <taxon>Leptosphaeriaceae</taxon>
        <taxon>Plenodomus</taxon>
        <taxon>Plenodomus lingam/Leptosphaeria maculans species complex</taxon>
    </lineage>
</organism>
<dbReference type="InterPro" id="IPR052061">
    <property type="entry name" value="PTE-AB_protein"/>
</dbReference>
<protein>
    <recommendedName>
        <fullName evidence="1">Thioesterase domain-containing protein</fullName>
    </recommendedName>
</protein>
<gene>
    <name evidence="2" type="ORF">LEMA_P074810.1</name>
</gene>
<dbReference type="Gene3D" id="3.10.129.10">
    <property type="entry name" value="Hotdog Thioesterase"/>
    <property type="match status" value="1"/>
</dbReference>
<dbReference type="OMA" id="EYPDCIT"/>
<dbReference type="InterPro" id="IPR006683">
    <property type="entry name" value="Thioestr_dom"/>
</dbReference>
<dbReference type="EMBL" id="FP929137">
    <property type="protein sequence ID" value="CBX99892.1"/>
    <property type="molecule type" value="Genomic_DNA"/>
</dbReference>
<dbReference type="HOGENOM" id="CLU_052827_4_2_1"/>
<evidence type="ECO:0000313" key="3">
    <source>
        <dbReference type="Proteomes" id="UP000002668"/>
    </source>
</evidence>
<dbReference type="Proteomes" id="UP000002668">
    <property type="component" value="Genome"/>
</dbReference>
<reference evidence="3" key="1">
    <citation type="journal article" date="2011" name="Nat. Commun.">
        <title>Effector diversification within compartments of the Leptosphaeria maculans genome affected by Repeat-Induced Point mutations.</title>
        <authorList>
            <person name="Rouxel T."/>
            <person name="Grandaubert J."/>
            <person name="Hane J.K."/>
            <person name="Hoede C."/>
            <person name="van de Wouw A.P."/>
            <person name="Couloux A."/>
            <person name="Dominguez V."/>
            <person name="Anthouard V."/>
            <person name="Bally P."/>
            <person name="Bourras S."/>
            <person name="Cozijnsen A.J."/>
            <person name="Ciuffetti L.M."/>
            <person name="Degrave A."/>
            <person name="Dilmaghani A."/>
            <person name="Duret L."/>
            <person name="Fudal I."/>
            <person name="Goodwin S.B."/>
            <person name="Gout L."/>
            <person name="Glaser N."/>
            <person name="Linglin J."/>
            <person name="Kema G.H.J."/>
            <person name="Lapalu N."/>
            <person name="Lawrence C.B."/>
            <person name="May K."/>
            <person name="Meyer M."/>
            <person name="Ollivier B."/>
            <person name="Poulain J."/>
            <person name="Schoch C.L."/>
            <person name="Simon A."/>
            <person name="Spatafora J.W."/>
            <person name="Stachowiak A."/>
            <person name="Turgeon B.G."/>
            <person name="Tyler B.M."/>
            <person name="Vincent D."/>
            <person name="Weissenbach J."/>
            <person name="Amselem J."/>
            <person name="Quesneville H."/>
            <person name="Oliver R.P."/>
            <person name="Wincker P."/>
            <person name="Balesdent M.-H."/>
            <person name="Howlett B.J."/>
        </authorList>
    </citation>
    <scope>NUCLEOTIDE SEQUENCE [LARGE SCALE GENOMIC DNA]</scope>
    <source>
        <strain evidence="3">JN3 / isolate v23.1.3 / race Av1-4-5-6-7-8</strain>
    </source>
</reference>
<dbReference type="CDD" id="cd03443">
    <property type="entry name" value="PaaI_thioesterase"/>
    <property type="match status" value="1"/>
</dbReference>
<dbReference type="PANTHER" id="PTHR47260:SF3">
    <property type="entry name" value="THIOESTERASE FAMILY PROTEIN (AFU_ORTHOLOGUE AFUA_7G03960)"/>
    <property type="match status" value="1"/>
</dbReference>
<name>E5A8E7_LEPMJ</name>